<comment type="caution">
    <text evidence="4">The sequence shown here is derived from an EMBL/GenBank/DDBJ whole genome shotgun (WGS) entry which is preliminary data.</text>
</comment>
<evidence type="ECO:0000256" key="2">
    <source>
        <dbReference type="ARBA" id="ARBA00023239"/>
    </source>
</evidence>
<dbReference type="PANTHER" id="PTHR22789">
    <property type="entry name" value="FUCULOSE PHOSPHATE ALDOLASE"/>
    <property type="match status" value="1"/>
</dbReference>
<organism evidence="4 5">
    <name type="scientific">Leucobacter tardus</name>
    <dbReference type="NCBI Taxonomy" id="501483"/>
    <lineage>
        <taxon>Bacteria</taxon>
        <taxon>Bacillati</taxon>
        <taxon>Actinomycetota</taxon>
        <taxon>Actinomycetes</taxon>
        <taxon>Micrococcales</taxon>
        <taxon>Microbacteriaceae</taxon>
        <taxon>Leucobacter</taxon>
    </lineage>
</organism>
<evidence type="ECO:0000259" key="3">
    <source>
        <dbReference type="SMART" id="SM01007"/>
    </source>
</evidence>
<evidence type="ECO:0000313" key="4">
    <source>
        <dbReference type="EMBL" id="MBO2990536.1"/>
    </source>
</evidence>
<dbReference type="InterPro" id="IPR050197">
    <property type="entry name" value="Aldolase_class_II_sugar_metab"/>
</dbReference>
<dbReference type="InterPro" id="IPR036409">
    <property type="entry name" value="Aldolase_II/adducin_N_sf"/>
</dbReference>
<dbReference type="Gene3D" id="3.40.225.10">
    <property type="entry name" value="Class II aldolase/adducin N-terminal domain"/>
    <property type="match status" value="1"/>
</dbReference>
<reference evidence="4" key="1">
    <citation type="submission" date="2021-03" db="EMBL/GenBank/DDBJ databases">
        <title>Leucobacter chromiisoli sp. nov., isolated from chromium-containing soil of chemical plant.</title>
        <authorList>
            <person name="Xu Z."/>
        </authorList>
    </citation>
    <scope>NUCLEOTIDE SEQUENCE</scope>
    <source>
        <strain evidence="4">K 70/01</strain>
    </source>
</reference>
<dbReference type="Proteomes" id="UP000668403">
    <property type="component" value="Unassembled WGS sequence"/>
</dbReference>
<proteinExistence type="predicted"/>
<keyword evidence="1" id="KW-0479">Metal-binding</keyword>
<evidence type="ECO:0000256" key="1">
    <source>
        <dbReference type="ARBA" id="ARBA00022723"/>
    </source>
</evidence>
<keyword evidence="2" id="KW-0456">Lyase</keyword>
<evidence type="ECO:0000313" key="5">
    <source>
        <dbReference type="Proteomes" id="UP000668403"/>
    </source>
</evidence>
<gene>
    <name evidence="4" type="ORF">J4H85_11080</name>
</gene>
<protein>
    <submittedName>
        <fullName evidence="4">Class II aldolase/adducin family protein</fullName>
    </submittedName>
</protein>
<dbReference type="GO" id="GO:0005829">
    <property type="term" value="C:cytosol"/>
    <property type="evidence" value="ECO:0007669"/>
    <property type="project" value="TreeGrafter"/>
</dbReference>
<dbReference type="RefSeq" id="WP_208239598.1">
    <property type="nucleotide sequence ID" value="NZ_BAAAQU010000002.1"/>
</dbReference>
<dbReference type="Pfam" id="PF00596">
    <property type="entry name" value="Aldolase_II"/>
    <property type="match status" value="1"/>
</dbReference>
<dbReference type="SMART" id="SM01007">
    <property type="entry name" value="Aldolase_II"/>
    <property type="match status" value="1"/>
</dbReference>
<dbReference type="GO" id="GO:0019323">
    <property type="term" value="P:pentose catabolic process"/>
    <property type="evidence" value="ECO:0007669"/>
    <property type="project" value="TreeGrafter"/>
</dbReference>
<name>A0A939TKR0_9MICO</name>
<dbReference type="InterPro" id="IPR001303">
    <property type="entry name" value="Aldolase_II/adducin_N"/>
</dbReference>
<keyword evidence="5" id="KW-1185">Reference proteome</keyword>
<dbReference type="SUPFAM" id="SSF53639">
    <property type="entry name" value="AraD/HMP-PK domain-like"/>
    <property type="match status" value="1"/>
</dbReference>
<dbReference type="GO" id="GO:0046872">
    <property type="term" value="F:metal ion binding"/>
    <property type="evidence" value="ECO:0007669"/>
    <property type="project" value="UniProtKB-KW"/>
</dbReference>
<dbReference type="AlphaFoldDB" id="A0A939TKR0"/>
<feature type="domain" description="Class II aldolase/adducin N-terminal" evidence="3">
    <location>
        <begin position="6"/>
        <end position="188"/>
    </location>
</feature>
<dbReference type="EMBL" id="JAGFBF010000005">
    <property type="protein sequence ID" value="MBO2990536.1"/>
    <property type="molecule type" value="Genomic_DNA"/>
</dbReference>
<sequence length="222" mass="23316">MSGVIPALVRASAELTALGLSPGSSGNASVRVGDVMHITPTGVSMGELDAEDLSRISLAAEDWGRQLDGPPPSKEYPLHLAMYARDREAACVVHLHSTASVAASCLEAWTEWSALPPLTPYFVMRVGQTPLIPYAPPGDAAQATAVRRMTQPFRGALLQNHGQIVAAPDVDTAVARAIEVEETSRLRVTLAEHRLTRLLSAAEAGHLAAHYGSPWGGAGTAA</sequence>
<accession>A0A939TKR0</accession>
<dbReference type="PANTHER" id="PTHR22789:SF0">
    <property type="entry name" value="3-OXO-TETRONATE 4-PHOSPHATE DECARBOXYLASE-RELATED"/>
    <property type="match status" value="1"/>
</dbReference>
<dbReference type="GO" id="GO:0016832">
    <property type="term" value="F:aldehyde-lyase activity"/>
    <property type="evidence" value="ECO:0007669"/>
    <property type="project" value="TreeGrafter"/>
</dbReference>